<evidence type="ECO:0008006" key="3">
    <source>
        <dbReference type="Google" id="ProtNLM"/>
    </source>
</evidence>
<protein>
    <recommendedName>
        <fullName evidence="3">Peptidase A2 domain-containing protein</fullName>
    </recommendedName>
</protein>
<proteinExistence type="predicted"/>
<dbReference type="Proteomes" id="UP000507470">
    <property type="component" value="Unassembled WGS sequence"/>
</dbReference>
<evidence type="ECO:0000313" key="2">
    <source>
        <dbReference type="Proteomes" id="UP000507470"/>
    </source>
</evidence>
<accession>A0A6J8AA83</accession>
<keyword evidence="2" id="KW-1185">Reference proteome</keyword>
<gene>
    <name evidence="1" type="ORF">MCOR_5046</name>
</gene>
<reference evidence="1 2" key="1">
    <citation type="submission" date="2020-06" db="EMBL/GenBank/DDBJ databases">
        <authorList>
            <person name="Li R."/>
            <person name="Bekaert M."/>
        </authorList>
    </citation>
    <scope>NUCLEOTIDE SEQUENCE [LARGE SCALE GENOMIC DNA]</scope>
    <source>
        <strain evidence="2">wild</strain>
    </source>
</reference>
<evidence type="ECO:0000313" key="1">
    <source>
        <dbReference type="EMBL" id="CAC5363741.1"/>
    </source>
</evidence>
<organism evidence="1 2">
    <name type="scientific">Mytilus coruscus</name>
    <name type="common">Sea mussel</name>
    <dbReference type="NCBI Taxonomy" id="42192"/>
    <lineage>
        <taxon>Eukaryota</taxon>
        <taxon>Metazoa</taxon>
        <taxon>Spiralia</taxon>
        <taxon>Lophotrochozoa</taxon>
        <taxon>Mollusca</taxon>
        <taxon>Bivalvia</taxon>
        <taxon>Autobranchia</taxon>
        <taxon>Pteriomorphia</taxon>
        <taxon>Mytilida</taxon>
        <taxon>Mytiloidea</taxon>
        <taxon>Mytilidae</taxon>
        <taxon>Mytilinae</taxon>
        <taxon>Mytilus</taxon>
    </lineage>
</organism>
<name>A0A6J8AA83_MYTCO</name>
<sequence>MIIMRDQKQVYMYTKQSTFTYEYNHGQSTSNSYSEHRVNNVSDRNYNMQYEHPLTSITDDALTYGSKLPSEVRRSIKQTYELLERRYGYHLLPEQYREKLNQMRKEYKEPLTEYAAREADLVNKAFPGLNTPELLTTLTIENLLRGLPDQSLTYEETEEYTDVEVRKVNGGRPRFVTEERLKSRLGVFDKEIQHEIKDGHTQLRKRNDFKDDIGKLFSGINGNSPNKNAVNRKQNDSLKFSLKDTTCYTCQRKGYIRWNEDFNTNSVIDECIDNSFEIFDTDLYIAMVDVVIDKVRSVTLRAPLSIEGQMVKAVVDTSAKLTVMNRNNCNISSSTDGISNWVEIGKGISQGDMIEPPNNHDDLKCFKVSSLDTINDGVQANTP</sequence>
<dbReference type="EMBL" id="CACVKT020000907">
    <property type="protein sequence ID" value="CAC5363741.1"/>
    <property type="molecule type" value="Genomic_DNA"/>
</dbReference>
<dbReference type="AlphaFoldDB" id="A0A6J8AA83"/>